<comment type="subcellular location">
    <subcellularLocation>
        <location evidence="1 8">Nucleus</location>
    </subcellularLocation>
</comment>
<comment type="function">
    <text evidence="8">Component of the Mediator complex, a coactivator involved in the regulated transcription of nearly all RNA polymerase II-dependent genes. Mediator functions as a bridge to convey information from gene-specific regulatory proteins to the basal RNA polymerase II transcription machinery. Mediator is recruited to promoters by direct interactions with regulatory proteins and serves as a scaffold for the assembly of a functional preinitiation complex with RNA polymerase II and the general transcription factors.</text>
</comment>
<comment type="caution">
    <text evidence="10">The sequence shown here is derived from an EMBL/GenBank/DDBJ whole genome shotgun (WGS) entry which is preliminary data.</text>
</comment>
<keyword evidence="5 8" id="KW-0804">Transcription</keyword>
<proteinExistence type="inferred from homology"/>
<feature type="region of interest" description="Disordered" evidence="9">
    <location>
        <begin position="248"/>
        <end position="268"/>
    </location>
</feature>
<feature type="region of interest" description="Disordered" evidence="9">
    <location>
        <begin position="67"/>
        <end position="98"/>
    </location>
</feature>
<dbReference type="AlphaFoldDB" id="A0AAN7DLA0"/>
<evidence type="ECO:0000256" key="3">
    <source>
        <dbReference type="ARBA" id="ARBA00019610"/>
    </source>
</evidence>
<dbReference type="GO" id="GO:0016592">
    <property type="term" value="C:mediator complex"/>
    <property type="evidence" value="ECO:0007669"/>
    <property type="project" value="InterPro"/>
</dbReference>
<dbReference type="GO" id="GO:0006357">
    <property type="term" value="P:regulation of transcription by RNA polymerase II"/>
    <property type="evidence" value="ECO:0007669"/>
    <property type="project" value="InterPro"/>
</dbReference>
<accession>A0AAN7DLA0</accession>
<dbReference type="PANTHER" id="PTHR13114">
    <property type="entry name" value="MEDIATOR OF RNA POLYMERASE II TRANSCRIPTION SUBUNIT 17"/>
    <property type="match status" value="1"/>
</dbReference>
<dbReference type="PANTHER" id="PTHR13114:SF7">
    <property type="entry name" value="MEDIATOR OF RNA POLYMERASE II TRANSCRIPTION SUBUNIT 17"/>
    <property type="match status" value="1"/>
</dbReference>
<evidence type="ECO:0000256" key="2">
    <source>
        <dbReference type="ARBA" id="ARBA00005635"/>
    </source>
</evidence>
<evidence type="ECO:0000256" key="5">
    <source>
        <dbReference type="ARBA" id="ARBA00023163"/>
    </source>
</evidence>
<feature type="region of interest" description="Disordered" evidence="9">
    <location>
        <begin position="471"/>
        <end position="520"/>
    </location>
</feature>
<reference evidence="10 11" key="1">
    <citation type="submission" date="2022-11" db="EMBL/GenBank/DDBJ databases">
        <title>Mucor velutinosus strain NIH1002 WGS.</title>
        <authorList>
            <person name="Subramanian P."/>
            <person name="Mullikin J.C."/>
            <person name="Segre J.A."/>
            <person name="Zelazny A.M."/>
        </authorList>
    </citation>
    <scope>NUCLEOTIDE SEQUENCE [LARGE SCALE GENOMIC DNA]</scope>
    <source>
        <strain evidence="10 11">NIH1002</strain>
    </source>
</reference>
<comment type="similarity">
    <text evidence="2 8">Belongs to the Mediator complex subunit 17 family.</text>
</comment>
<keyword evidence="8" id="KW-0010">Activator</keyword>
<name>A0AAN7DLA0_9FUNG</name>
<keyword evidence="11" id="KW-1185">Reference proteome</keyword>
<sequence length="772" mass="85423">MSQEPIKKRIKLSLEPAIDNNVVDITNAGQEILKTDTSLPEKLMQSVDRIWFERGEWKDISEKSLMASIQRRQQQPEQEQDGEQQVHTENALPSQSLPPGFDIAKLRESVINKLFHAKSEIDVALDVINILAAGNRGSSSAAVKDLVLPAGSLTATYVTKPKQTTKAQLESVQLNLGLKRKKQKQASDFLKKSAAALKRLVEKEQVFWDEALDLRRNNWHMQANSNAGTSFFVQYGYTEVGSDFNEQSVGELKRSNEEDGDEKEGSNLLQMSLPHGTCRKVAVRISQSHMGKLGLGGQNDFSEGILGILEGEGAYADQEDKERSTLKQGKEGVHAVKVYSNTTSHSKIQNQLAEAHSTVFDAELFSDILAEAQALSSNVRFPDDEIVINIDGQIDLHVSKVPVISAPNKASSANKLTSQQIISQSIDLSFRLLLLQHQRFNLWKTKARILSSNHKVHQLLSDTAVAASTASSAATPTATTNAPTPTQSGNGTTGTPAPTPTTATSGNVLPVVGTNGSVSTATSRARTRLAMAANNSATATARDLPKHIPILLPIISLTRFWVQFDRIRHVTNKIIREYRNLAMTVHYTFADDSHSSQVSNKETRPYDTYPGYGQVALCLGLAILRGPSLHFNLSQSGSISVCLPQTTVVLQNVSEFEAFLSREIKVICLRTVCDVANDMIKSQQLWQVDQVDEAIHGSIWWQQQSIPHWRTITVRLLNSHLEFKLSTTATPQELEDKRVYMLELNQVITPMHFKERVCAIIKQITLDAQKEQ</sequence>
<evidence type="ECO:0000256" key="8">
    <source>
        <dbReference type="RuleBase" id="RU364140"/>
    </source>
</evidence>
<dbReference type="Pfam" id="PF10156">
    <property type="entry name" value="Med17"/>
    <property type="match status" value="1"/>
</dbReference>
<dbReference type="GO" id="GO:0003712">
    <property type="term" value="F:transcription coregulator activity"/>
    <property type="evidence" value="ECO:0007669"/>
    <property type="project" value="InterPro"/>
</dbReference>
<evidence type="ECO:0000256" key="6">
    <source>
        <dbReference type="ARBA" id="ARBA00023242"/>
    </source>
</evidence>
<gene>
    <name evidence="8" type="primary">MED17</name>
    <name evidence="10" type="ORF">ATC70_011728</name>
</gene>
<dbReference type="InterPro" id="IPR019313">
    <property type="entry name" value="Mediator_Med17"/>
</dbReference>
<dbReference type="Proteomes" id="UP001304243">
    <property type="component" value="Unassembled WGS sequence"/>
</dbReference>
<evidence type="ECO:0000256" key="9">
    <source>
        <dbReference type="SAM" id="MobiDB-lite"/>
    </source>
</evidence>
<protein>
    <recommendedName>
        <fullName evidence="3 8">Mediator of RNA polymerase II transcription subunit 17</fullName>
    </recommendedName>
    <alternativeName>
        <fullName evidence="7 8">Mediator complex subunit 17</fullName>
    </alternativeName>
</protein>
<evidence type="ECO:0000313" key="10">
    <source>
        <dbReference type="EMBL" id="KAK4516750.1"/>
    </source>
</evidence>
<evidence type="ECO:0000256" key="4">
    <source>
        <dbReference type="ARBA" id="ARBA00023015"/>
    </source>
</evidence>
<evidence type="ECO:0000313" key="11">
    <source>
        <dbReference type="Proteomes" id="UP001304243"/>
    </source>
</evidence>
<evidence type="ECO:0000256" key="7">
    <source>
        <dbReference type="ARBA" id="ARBA00032014"/>
    </source>
</evidence>
<keyword evidence="6 8" id="KW-0539">Nucleus</keyword>
<keyword evidence="4 8" id="KW-0805">Transcription regulation</keyword>
<dbReference type="EMBL" id="JASEJX010000014">
    <property type="protein sequence ID" value="KAK4516750.1"/>
    <property type="molecule type" value="Genomic_DNA"/>
</dbReference>
<feature type="compositionally biased region" description="Low complexity" evidence="9">
    <location>
        <begin position="471"/>
        <end position="507"/>
    </location>
</feature>
<dbReference type="GO" id="GO:0070847">
    <property type="term" value="C:core mediator complex"/>
    <property type="evidence" value="ECO:0007669"/>
    <property type="project" value="TreeGrafter"/>
</dbReference>
<comment type="subunit">
    <text evidence="8">Component of the Mediator complex.</text>
</comment>
<evidence type="ECO:0000256" key="1">
    <source>
        <dbReference type="ARBA" id="ARBA00004123"/>
    </source>
</evidence>
<feature type="compositionally biased region" description="Polar residues" evidence="9">
    <location>
        <begin position="87"/>
        <end position="97"/>
    </location>
</feature>
<organism evidence="10 11">
    <name type="scientific">Mucor velutinosus</name>
    <dbReference type="NCBI Taxonomy" id="708070"/>
    <lineage>
        <taxon>Eukaryota</taxon>
        <taxon>Fungi</taxon>
        <taxon>Fungi incertae sedis</taxon>
        <taxon>Mucoromycota</taxon>
        <taxon>Mucoromycotina</taxon>
        <taxon>Mucoromycetes</taxon>
        <taxon>Mucorales</taxon>
        <taxon>Mucorineae</taxon>
        <taxon>Mucoraceae</taxon>
        <taxon>Mucor</taxon>
    </lineage>
</organism>